<dbReference type="RefSeq" id="WP_191710099.1">
    <property type="nucleotide sequence ID" value="NZ_JACSPQ010000005.1"/>
</dbReference>
<name>A0ABR8VBC4_9BACT</name>
<proteinExistence type="predicted"/>
<comment type="caution">
    <text evidence="2">The sequence shown here is derived from an EMBL/GenBank/DDBJ whole genome shotgun (WGS) entry which is preliminary data.</text>
</comment>
<feature type="transmembrane region" description="Helical" evidence="1">
    <location>
        <begin position="50"/>
        <end position="73"/>
    </location>
</feature>
<evidence type="ECO:0000313" key="3">
    <source>
        <dbReference type="Proteomes" id="UP000616346"/>
    </source>
</evidence>
<reference evidence="2 3" key="1">
    <citation type="submission" date="2020-08" db="EMBL/GenBank/DDBJ databases">
        <title>A Genomic Blueprint of the Chicken Gut Microbiome.</title>
        <authorList>
            <person name="Gilroy R."/>
            <person name="Ravi A."/>
            <person name="Getino M."/>
            <person name="Pursley I."/>
            <person name="Horton D.L."/>
            <person name="Alikhan N.-F."/>
            <person name="Baker D."/>
            <person name="Gharbi K."/>
            <person name="Hall N."/>
            <person name="Watson M."/>
            <person name="Adriaenssens E.M."/>
            <person name="Foster-Nyarko E."/>
            <person name="Jarju S."/>
            <person name="Secka A."/>
            <person name="Antonio M."/>
            <person name="Oren A."/>
            <person name="Chaudhuri R."/>
            <person name="La Ragione R.M."/>
            <person name="Hildebrand F."/>
            <person name="Pallen M.J."/>
        </authorList>
    </citation>
    <scope>NUCLEOTIDE SEQUENCE [LARGE SCALE GENOMIC DNA]</scope>
    <source>
        <strain evidence="2 3">Sa1YUN3</strain>
    </source>
</reference>
<organism evidence="2 3">
    <name type="scientific">Phocaeicola faecium</name>
    <dbReference type="NCBI Taxonomy" id="2762213"/>
    <lineage>
        <taxon>Bacteria</taxon>
        <taxon>Pseudomonadati</taxon>
        <taxon>Bacteroidota</taxon>
        <taxon>Bacteroidia</taxon>
        <taxon>Bacteroidales</taxon>
        <taxon>Bacteroidaceae</taxon>
        <taxon>Phocaeicola</taxon>
    </lineage>
</organism>
<protein>
    <submittedName>
        <fullName evidence="2">Uncharacterized protein</fullName>
    </submittedName>
</protein>
<dbReference type="EMBL" id="JACSPQ010000005">
    <property type="protein sequence ID" value="MBD8002080.1"/>
    <property type="molecule type" value="Genomic_DNA"/>
</dbReference>
<dbReference type="Proteomes" id="UP000616346">
    <property type="component" value="Unassembled WGS sequence"/>
</dbReference>
<keyword evidence="1" id="KW-0472">Membrane</keyword>
<keyword evidence="3" id="KW-1185">Reference proteome</keyword>
<evidence type="ECO:0000313" key="2">
    <source>
        <dbReference type="EMBL" id="MBD8002080.1"/>
    </source>
</evidence>
<evidence type="ECO:0000256" key="1">
    <source>
        <dbReference type="SAM" id="Phobius"/>
    </source>
</evidence>
<keyword evidence="1" id="KW-0812">Transmembrane</keyword>
<gene>
    <name evidence="2" type="ORF">H9626_07620</name>
</gene>
<feature type="transmembrane region" description="Helical" evidence="1">
    <location>
        <begin position="93"/>
        <end position="113"/>
    </location>
</feature>
<accession>A0ABR8VBC4</accession>
<sequence length="121" mass="14201">MKEVTTDKGLKKAAGRRTQIQLPSNFSYRTMLRICEAEYLREKRREKRIFIAWAITVSLMIIGCLGYLGWMYSEQILRLWQLLKNTAPSAQHVLFHLPMVIALLLLGIFNRWLRKQFGSKS</sequence>
<keyword evidence="1" id="KW-1133">Transmembrane helix</keyword>